<dbReference type="InterPro" id="IPR027256">
    <property type="entry name" value="P-typ_ATPase_IB"/>
</dbReference>
<feature type="transmembrane region" description="Helical" evidence="14">
    <location>
        <begin position="703"/>
        <end position="725"/>
    </location>
</feature>
<keyword evidence="9 14" id="KW-0067">ATP-binding</keyword>
<dbReference type="GO" id="GO:0005886">
    <property type="term" value="C:plasma membrane"/>
    <property type="evidence" value="ECO:0007669"/>
    <property type="project" value="UniProtKB-SubCell"/>
</dbReference>
<dbReference type="GO" id="GO:0005507">
    <property type="term" value="F:copper ion binding"/>
    <property type="evidence" value="ECO:0007669"/>
    <property type="project" value="TreeGrafter"/>
</dbReference>
<evidence type="ECO:0000256" key="3">
    <source>
        <dbReference type="ARBA" id="ARBA00012517"/>
    </source>
</evidence>
<evidence type="ECO:0000256" key="9">
    <source>
        <dbReference type="ARBA" id="ARBA00022840"/>
    </source>
</evidence>
<dbReference type="SUPFAM" id="SSF56784">
    <property type="entry name" value="HAD-like"/>
    <property type="match status" value="1"/>
</dbReference>
<evidence type="ECO:0000313" key="17">
    <source>
        <dbReference type="Proteomes" id="UP000075606"/>
    </source>
</evidence>
<dbReference type="InterPro" id="IPR001757">
    <property type="entry name" value="P_typ_ATPase"/>
</dbReference>
<dbReference type="GO" id="GO:0055070">
    <property type="term" value="P:copper ion homeostasis"/>
    <property type="evidence" value="ECO:0007669"/>
    <property type="project" value="TreeGrafter"/>
</dbReference>
<evidence type="ECO:0000256" key="1">
    <source>
        <dbReference type="ARBA" id="ARBA00004651"/>
    </source>
</evidence>
<dbReference type="InterPro" id="IPR008250">
    <property type="entry name" value="ATPase_P-typ_transduc_dom_A_sf"/>
</dbReference>
<dbReference type="PRINTS" id="PR00119">
    <property type="entry name" value="CATATPASE"/>
</dbReference>
<dbReference type="Gene3D" id="3.30.70.100">
    <property type="match status" value="1"/>
</dbReference>
<dbReference type="FunFam" id="2.70.150.10:FF:000020">
    <property type="entry name" value="Copper-exporting P-type ATPase A"/>
    <property type="match status" value="1"/>
</dbReference>
<dbReference type="NCBIfam" id="TIGR01494">
    <property type="entry name" value="ATPase_P-type"/>
    <property type="match status" value="1"/>
</dbReference>
<keyword evidence="10" id="KW-1278">Translocase</keyword>
<dbReference type="Gene3D" id="2.70.150.10">
    <property type="entry name" value="Calcium-transporting ATPase, cytoplasmic transduction domain A"/>
    <property type="match status" value="1"/>
</dbReference>
<keyword evidence="17" id="KW-1185">Reference proteome</keyword>
<dbReference type="PROSITE" id="PS50846">
    <property type="entry name" value="HMA_2"/>
    <property type="match status" value="1"/>
</dbReference>
<evidence type="ECO:0000256" key="4">
    <source>
        <dbReference type="ARBA" id="ARBA00022448"/>
    </source>
</evidence>
<dbReference type="EMBL" id="LRPC01000001">
    <property type="protein sequence ID" value="KYG77617.1"/>
    <property type="molecule type" value="Genomic_DNA"/>
</dbReference>
<dbReference type="Proteomes" id="UP000075606">
    <property type="component" value="Unassembled WGS sequence"/>
</dbReference>
<dbReference type="FunFam" id="3.30.70.100:FF:000005">
    <property type="entry name" value="Copper-exporting P-type ATPase A"/>
    <property type="match status" value="1"/>
</dbReference>
<dbReference type="PRINTS" id="PR00943">
    <property type="entry name" value="CUATPASE"/>
</dbReference>
<keyword evidence="8 14" id="KW-0547">Nucleotide-binding</keyword>
<dbReference type="SFLD" id="SFLDS00003">
    <property type="entry name" value="Haloacid_Dehalogenase"/>
    <property type="match status" value="1"/>
</dbReference>
<dbReference type="CDD" id="cd00371">
    <property type="entry name" value="HMA"/>
    <property type="match status" value="1"/>
</dbReference>
<dbReference type="AlphaFoldDB" id="A0A150XFX1"/>
<evidence type="ECO:0000256" key="10">
    <source>
        <dbReference type="ARBA" id="ARBA00022967"/>
    </source>
</evidence>
<dbReference type="InterPro" id="IPR023299">
    <property type="entry name" value="ATPase_P-typ_cyto_dom_N"/>
</dbReference>
<comment type="subcellular location">
    <subcellularLocation>
        <location evidence="1">Cell membrane</location>
        <topology evidence="1">Multi-pass membrane protein</topology>
    </subcellularLocation>
</comment>
<dbReference type="InterPro" id="IPR036163">
    <property type="entry name" value="HMA_dom_sf"/>
</dbReference>
<sequence length="731" mass="78805">MADKISLKKQLPVEGMTCAACASTVEKTLQKAPHVVSASVNYATHKVTLEVDDQANLKELKKLVKNAGYSLILEDEVAKSADEKLKDIRRKLVVALPLSLIVMVLSMFVGDFAYKNFILLALTLPVLFYSGLHFFLGAFKLASKLQTNMDTLIASGTGAAFTYSLINTLAPGWIESLGLQVHVYYESAAVIIAFILLGKFLEERAKSKSSAAIEQLYKLQAKSAIRLENGKEREVPLDEVEIGDLLIIKAGDRVPVDGSIDNGSGVLDESMLTGESVPVEKQKDDLVKAGTLLKNGTLTIKAENLGSDTALGQIIQMVSDAMGSKAPAQKLADKISSIFVPVVLVLAVATFIIWYSLGSENAFAMAFVNTFSVLIIACPCALGLATPTAIMVGVGKAASKGILIKNAETLEKPKSIKALLFDKTGTISKGKLEVVLEKLFFEDGDRLHLLSILNGMESQSHHPMADAVTQYLNGKYSLLPFMINKVDTVSGVGLKAQIDNEEYRITGLSELENLDEEKSKLVKELKTEGRSVVAFWRNEELLALYGLHDNIKPETKSAVEALKKKGLHLEVLSGDHEAAVAAVAHDSGISEFKGGLLPEDKLKYLKEVQQKYGPTAFVGDGINDAPALALADLGIAMSTGTDVAIESADVTLMSGDISKISEFFRLSNLISSTMKQNLFWAFVYNVIAIPIAAGVLYPVNGFLLNPMIAGAAMAFSSLSVVLNSLRLKVRK</sequence>
<dbReference type="InterPro" id="IPR044492">
    <property type="entry name" value="P_typ_ATPase_HD_dom"/>
</dbReference>
<dbReference type="NCBIfam" id="TIGR01511">
    <property type="entry name" value="ATPase-IB1_Cu"/>
    <property type="match status" value="1"/>
</dbReference>
<feature type="transmembrane region" description="Helical" evidence="14">
    <location>
        <begin position="116"/>
        <end position="139"/>
    </location>
</feature>
<dbReference type="SUPFAM" id="SSF81665">
    <property type="entry name" value="Calcium ATPase, transmembrane domain M"/>
    <property type="match status" value="1"/>
</dbReference>
<dbReference type="Pfam" id="PF00702">
    <property type="entry name" value="Hydrolase"/>
    <property type="match status" value="1"/>
</dbReference>
<dbReference type="InterPro" id="IPR017969">
    <property type="entry name" value="Heavy-metal-associated_CS"/>
</dbReference>
<dbReference type="InterPro" id="IPR059000">
    <property type="entry name" value="ATPase_P-type_domA"/>
</dbReference>
<dbReference type="CDD" id="cd02094">
    <property type="entry name" value="P-type_ATPase_Cu-like"/>
    <property type="match status" value="1"/>
</dbReference>
<keyword evidence="12" id="KW-0406">Ion transport</keyword>
<dbReference type="GO" id="GO:0043682">
    <property type="term" value="F:P-type divalent copper transporter activity"/>
    <property type="evidence" value="ECO:0007669"/>
    <property type="project" value="TreeGrafter"/>
</dbReference>
<dbReference type="Gene3D" id="3.40.1110.10">
    <property type="entry name" value="Calcium-transporting ATPase, cytoplasmic domain N"/>
    <property type="match status" value="1"/>
</dbReference>
<dbReference type="NCBIfam" id="TIGR01525">
    <property type="entry name" value="ATPase-IB_hvy"/>
    <property type="match status" value="1"/>
</dbReference>
<comment type="similarity">
    <text evidence="2 14">Belongs to the cation transport ATPase (P-type) (TC 3.A.3) family. Type IB subfamily.</text>
</comment>
<dbReference type="InterPro" id="IPR023298">
    <property type="entry name" value="ATPase_P-typ_TM_dom_sf"/>
</dbReference>
<dbReference type="PROSITE" id="PS01229">
    <property type="entry name" value="COF_2"/>
    <property type="match status" value="1"/>
</dbReference>
<evidence type="ECO:0000256" key="12">
    <source>
        <dbReference type="ARBA" id="ARBA00023065"/>
    </source>
</evidence>
<evidence type="ECO:0000256" key="11">
    <source>
        <dbReference type="ARBA" id="ARBA00022989"/>
    </source>
</evidence>
<dbReference type="NCBIfam" id="TIGR01512">
    <property type="entry name" value="ATPase-IB2_Cd"/>
    <property type="match status" value="1"/>
</dbReference>
<evidence type="ECO:0000256" key="13">
    <source>
        <dbReference type="ARBA" id="ARBA00023136"/>
    </source>
</evidence>
<evidence type="ECO:0000256" key="5">
    <source>
        <dbReference type="ARBA" id="ARBA00022475"/>
    </source>
</evidence>
<keyword evidence="7 14" id="KW-0479">Metal-binding</keyword>
<organism evidence="16 17">
    <name type="scientific">Roseivirga spongicola</name>
    <dbReference type="NCBI Taxonomy" id="333140"/>
    <lineage>
        <taxon>Bacteria</taxon>
        <taxon>Pseudomonadati</taxon>
        <taxon>Bacteroidota</taxon>
        <taxon>Cytophagia</taxon>
        <taxon>Cytophagales</taxon>
        <taxon>Roseivirgaceae</taxon>
        <taxon>Roseivirga</taxon>
    </lineage>
</organism>
<dbReference type="SFLD" id="SFLDG00002">
    <property type="entry name" value="C1.7:_P-type_atpase_like"/>
    <property type="match status" value="1"/>
</dbReference>
<proteinExistence type="inferred from homology"/>
<dbReference type="OrthoDB" id="1521937at2"/>
<keyword evidence="11 14" id="KW-1133">Transmembrane helix</keyword>
<comment type="caution">
    <text evidence="16">The sequence shown here is derived from an EMBL/GenBank/DDBJ whole genome shotgun (WGS) entry which is preliminary data.</text>
</comment>
<dbReference type="GO" id="GO:0016887">
    <property type="term" value="F:ATP hydrolysis activity"/>
    <property type="evidence" value="ECO:0007669"/>
    <property type="project" value="InterPro"/>
</dbReference>
<reference evidence="16 17" key="1">
    <citation type="submission" date="2016-01" db="EMBL/GenBank/DDBJ databases">
        <title>Genome sequencing of Roseivirga spongicola UST030701-084.</title>
        <authorList>
            <person name="Selvaratnam C."/>
            <person name="Thevarajoo S."/>
            <person name="Goh K.M."/>
            <person name="Ee R."/>
            <person name="Chan K.-G."/>
            <person name="Chong C.S."/>
        </authorList>
    </citation>
    <scope>NUCLEOTIDE SEQUENCE [LARGE SCALE GENOMIC DNA]</scope>
    <source>
        <strain evidence="16 17">UST030701-084</strain>
    </source>
</reference>
<feature type="transmembrane region" description="Helical" evidence="14">
    <location>
        <begin position="363"/>
        <end position="386"/>
    </location>
</feature>
<dbReference type="InterPro" id="IPR006121">
    <property type="entry name" value="HMA_dom"/>
</dbReference>
<dbReference type="InterPro" id="IPR036412">
    <property type="entry name" value="HAD-like_sf"/>
</dbReference>
<dbReference type="Gene3D" id="3.40.50.1000">
    <property type="entry name" value="HAD superfamily/HAD-like"/>
    <property type="match status" value="1"/>
</dbReference>
<evidence type="ECO:0000313" key="16">
    <source>
        <dbReference type="EMBL" id="KYG77617.1"/>
    </source>
</evidence>
<protein>
    <recommendedName>
        <fullName evidence="3">P-type Cu(+) transporter</fullName>
        <ecNumber evidence="3">7.2.2.8</ecNumber>
    </recommendedName>
</protein>
<evidence type="ECO:0000256" key="7">
    <source>
        <dbReference type="ARBA" id="ARBA00022723"/>
    </source>
</evidence>
<feature type="transmembrane region" description="Helical" evidence="14">
    <location>
        <begin position="92"/>
        <end position="110"/>
    </location>
</feature>
<feature type="transmembrane region" description="Helical" evidence="14">
    <location>
        <begin position="338"/>
        <end position="357"/>
    </location>
</feature>
<dbReference type="PANTHER" id="PTHR43520:SF8">
    <property type="entry name" value="P-TYPE CU(+) TRANSPORTER"/>
    <property type="match status" value="1"/>
</dbReference>
<feature type="transmembrane region" description="Helical" evidence="14">
    <location>
        <begin position="182"/>
        <end position="201"/>
    </location>
</feature>
<evidence type="ECO:0000256" key="2">
    <source>
        <dbReference type="ARBA" id="ARBA00006024"/>
    </source>
</evidence>
<keyword evidence="13 14" id="KW-0472">Membrane</keyword>
<accession>A0A150XFX1</accession>
<dbReference type="SFLD" id="SFLDF00027">
    <property type="entry name" value="p-type_atpase"/>
    <property type="match status" value="1"/>
</dbReference>
<feature type="domain" description="HMA" evidence="15">
    <location>
        <begin position="7"/>
        <end position="72"/>
    </location>
</feature>
<evidence type="ECO:0000256" key="6">
    <source>
        <dbReference type="ARBA" id="ARBA00022692"/>
    </source>
</evidence>
<evidence type="ECO:0000256" key="14">
    <source>
        <dbReference type="RuleBase" id="RU362081"/>
    </source>
</evidence>
<dbReference type="PROSITE" id="PS01047">
    <property type="entry name" value="HMA_1"/>
    <property type="match status" value="1"/>
</dbReference>
<dbReference type="GO" id="GO:0060003">
    <property type="term" value="P:copper ion export"/>
    <property type="evidence" value="ECO:0007669"/>
    <property type="project" value="UniProtKB-ARBA"/>
</dbReference>
<keyword evidence="4" id="KW-0813">Transport</keyword>
<dbReference type="SUPFAM" id="SSF81653">
    <property type="entry name" value="Calcium ATPase, transduction domain A"/>
    <property type="match status" value="1"/>
</dbReference>
<dbReference type="GO" id="GO:0005524">
    <property type="term" value="F:ATP binding"/>
    <property type="evidence" value="ECO:0007669"/>
    <property type="project" value="UniProtKB-UniRule"/>
</dbReference>
<dbReference type="SUPFAM" id="SSF55008">
    <property type="entry name" value="HMA, heavy metal-associated domain"/>
    <property type="match status" value="1"/>
</dbReference>
<evidence type="ECO:0000259" key="15">
    <source>
        <dbReference type="PROSITE" id="PS50846"/>
    </source>
</evidence>
<dbReference type="Pfam" id="PF00122">
    <property type="entry name" value="E1-E2_ATPase"/>
    <property type="match status" value="1"/>
</dbReference>
<keyword evidence="5 14" id="KW-1003">Cell membrane</keyword>
<feature type="transmembrane region" description="Helical" evidence="14">
    <location>
        <begin position="678"/>
        <end position="697"/>
    </location>
</feature>
<dbReference type="EC" id="7.2.2.8" evidence="3"/>
<gene>
    <name evidence="16" type="ORF">AWW68_02260</name>
</gene>
<dbReference type="GO" id="GO:0140581">
    <property type="term" value="F:P-type monovalent copper transporter activity"/>
    <property type="evidence" value="ECO:0007669"/>
    <property type="project" value="UniProtKB-EC"/>
</dbReference>
<name>A0A150XFX1_9BACT</name>
<dbReference type="STRING" id="333140.AWW68_02260"/>
<dbReference type="RefSeq" id="WP_068216153.1">
    <property type="nucleotide sequence ID" value="NZ_LRPC01000001.1"/>
</dbReference>
<dbReference type="PANTHER" id="PTHR43520">
    <property type="entry name" value="ATP7, ISOFORM B"/>
    <property type="match status" value="1"/>
</dbReference>
<feature type="transmembrane region" description="Helical" evidence="14">
    <location>
        <begin position="151"/>
        <end position="170"/>
    </location>
</feature>
<dbReference type="InterPro" id="IPR023214">
    <property type="entry name" value="HAD_sf"/>
</dbReference>
<evidence type="ECO:0000256" key="8">
    <source>
        <dbReference type="ARBA" id="ARBA00022741"/>
    </source>
</evidence>
<keyword evidence="6 14" id="KW-0812">Transmembrane</keyword>
<dbReference type="Pfam" id="PF00403">
    <property type="entry name" value="HMA"/>
    <property type="match status" value="1"/>
</dbReference>